<feature type="transmembrane region" description="Helical" evidence="2">
    <location>
        <begin position="65"/>
        <end position="84"/>
    </location>
</feature>
<keyword evidence="4" id="KW-1185">Reference proteome</keyword>
<evidence type="ECO:0000256" key="1">
    <source>
        <dbReference type="SAM" id="MobiDB-lite"/>
    </source>
</evidence>
<dbReference type="Proteomes" id="UP000319004">
    <property type="component" value="Chromosome"/>
</dbReference>
<name>A0A518HM06_9BACT</name>
<protein>
    <submittedName>
        <fullName evidence="3">Uncharacterized protein</fullName>
    </submittedName>
</protein>
<dbReference type="KEGG" id="snep:Enr13x_17340"/>
<keyword evidence="2" id="KW-0472">Membrane</keyword>
<dbReference type="OrthoDB" id="262286at2"/>
<proteinExistence type="predicted"/>
<sequence>MNETNDPLDDAFAEQLKALVPASMPGGQRSDDQPALASMLYQAGYQAGREQHVHRLAASRHTTTWFSIVAASLLTAILTMPVAYRVGQRSLETDSGVIGSGVIAGGEEVNQQGTVDPAAASRAEVQRVNERTGKPGESPSPIAPKLDSENTPASFAVTPFDFKQLARLWQPAWKLREPSADTLTAFHGASLEDLPRSAWTFAPDDPMLPRETLSAGDLADFTLGLEVNHR</sequence>
<accession>A0A518HM06</accession>
<evidence type="ECO:0000313" key="3">
    <source>
        <dbReference type="EMBL" id="QDV41891.1"/>
    </source>
</evidence>
<gene>
    <name evidence="3" type="ORF">Enr13x_17340</name>
</gene>
<evidence type="ECO:0000256" key="2">
    <source>
        <dbReference type="SAM" id="Phobius"/>
    </source>
</evidence>
<reference evidence="3 4" key="1">
    <citation type="submission" date="2019-03" db="EMBL/GenBank/DDBJ databases">
        <title>Deep-cultivation of Planctomycetes and their phenomic and genomic characterization uncovers novel biology.</title>
        <authorList>
            <person name="Wiegand S."/>
            <person name="Jogler M."/>
            <person name="Boedeker C."/>
            <person name="Pinto D."/>
            <person name="Vollmers J."/>
            <person name="Rivas-Marin E."/>
            <person name="Kohn T."/>
            <person name="Peeters S.H."/>
            <person name="Heuer A."/>
            <person name="Rast P."/>
            <person name="Oberbeckmann S."/>
            <person name="Bunk B."/>
            <person name="Jeske O."/>
            <person name="Meyerdierks A."/>
            <person name="Storesund J.E."/>
            <person name="Kallscheuer N."/>
            <person name="Luecker S."/>
            <person name="Lage O.M."/>
            <person name="Pohl T."/>
            <person name="Merkel B.J."/>
            <person name="Hornburger P."/>
            <person name="Mueller R.-W."/>
            <person name="Bruemmer F."/>
            <person name="Labrenz M."/>
            <person name="Spormann A.M."/>
            <person name="Op den Camp H."/>
            <person name="Overmann J."/>
            <person name="Amann R."/>
            <person name="Jetten M.S.M."/>
            <person name="Mascher T."/>
            <person name="Medema M.H."/>
            <person name="Devos D.P."/>
            <person name="Kaster A.-K."/>
            <person name="Ovreas L."/>
            <person name="Rohde M."/>
            <person name="Galperin M.Y."/>
            <person name="Jogler C."/>
        </authorList>
    </citation>
    <scope>NUCLEOTIDE SEQUENCE [LARGE SCALE GENOMIC DNA]</scope>
    <source>
        <strain evidence="3 4">Enr13</strain>
    </source>
</reference>
<dbReference type="AlphaFoldDB" id="A0A518HM06"/>
<dbReference type="RefSeq" id="WP_145385561.1">
    <property type="nucleotide sequence ID" value="NZ_CP037423.1"/>
</dbReference>
<feature type="region of interest" description="Disordered" evidence="1">
    <location>
        <begin position="112"/>
        <end position="150"/>
    </location>
</feature>
<feature type="compositionally biased region" description="Basic and acidic residues" evidence="1">
    <location>
        <begin position="124"/>
        <end position="134"/>
    </location>
</feature>
<keyword evidence="2" id="KW-1133">Transmembrane helix</keyword>
<keyword evidence="2" id="KW-0812">Transmembrane</keyword>
<organism evidence="3 4">
    <name type="scientific">Stieleria neptunia</name>
    <dbReference type="NCBI Taxonomy" id="2527979"/>
    <lineage>
        <taxon>Bacteria</taxon>
        <taxon>Pseudomonadati</taxon>
        <taxon>Planctomycetota</taxon>
        <taxon>Planctomycetia</taxon>
        <taxon>Pirellulales</taxon>
        <taxon>Pirellulaceae</taxon>
        <taxon>Stieleria</taxon>
    </lineage>
</organism>
<evidence type="ECO:0000313" key="4">
    <source>
        <dbReference type="Proteomes" id="UP000319004"/>
    </source>
</evidence>
<dbReference type="EMBL" id="CP037423">
    <property type="protein sequence ID" value="QDV41891.1"/>
    <property type="molecule type" value="Genomic_DNA"/>
</dbReference>